<proteinExistence type="predicted"/>
<keyword evidence="2" id="KW-0614">Plasmid</keyword>
<name>A0A8J8SJU6_9FIRM</name>
<dbReference type="RefSeq" id="WP_212698981.1">
    <property type="nucleotide sequence ID" value="NZ_CP058650.1"/>
</dbReference>
<evidence type="ECO:0000256" key="1">
    <source>
        <dbReference type="SAM" id="Phobius"/>
    </source>
</evidence>
<keyword evidence="3" id="KW-1185">Reference proteome</keyword>
<feature type="transmembrane region" description="Helical" evidence="1">
    <location>
        <begin position="25"/>
        <end position="51"/>
    </location>
</feature>
<protein>
    <submittedName>
        <fullName evidence="2">Uncharacterized protein</fullName>
    </submittedName>
</protein>
<keyword evidence="1" id="KW-0472">Membrane</keyword>
<accession>A0A8J8SJU6</accession>
<dbReference type="AlphaFoldDB" id="A0A8J8SJU6"/>
<gene>
    <name evidence="2" type="ORF">HZI73_26405</name>
</gene>
<geneLocation type="plasmid" evidence="2 3">
    <name>pVpro</name>
</geneLocation>
<reference evidence="2" key="1">
    <citation type="submission" date="2020-07" db="EMBL/GenBank/DDBJ databases">
        <title>Vallitalea pronyensis genome.</title>
        <authorList>
            <person name="Postec A."/>
        </authorList>
    </citation>
    <scope>NUCLEOTIDE SEQUENCE</scope>
    <source>
        <strain evidence="2">FatNI3</strain>
        <plasmid evidence="2">pVpro</plasmid>
    </source>
</reference>
<dbReference type="KEGG" id="vpy:HZI73_26405"/>
<dbReference type="Proteomes" id="UP000683246">
    <property type="component" value="Plasmid pVpro"/>
</dbReference>
<keyword evidence="1" id="KW-1133">Transmembrane helix</keyword>
<organism evidence="2 3">
    <name type="scientific">Vallitalea pronyensis</name>
    <dbReference type="NCBI Taxonomy" id="1348613"/>
    <lineage>
        <taxon>Bacteria</taxon>
        <taxon>Bacillati</taxon>
        <taxon>Bacillota</taxon>
        <taxon>Clostridia</taxon>
        <taxon>Lachnospirales</taxon>
        <taxon>Vallitaleaceae</taxon>
        <taxon>Vallitalea</taxon>
    </lineage>
</organism>
<keyword evidence="1" id="KW-0812">Transmembrane</keyword>
<dbReference type="EMBL" id="CP058650">
    <property type="protein sequence ID" value="QUI25948.1"/>
    <property type="molecule type" value="Genomic_DNA"/>
</dbReference>
<evidence type="ECO:0000313" key="2">
    <source>
        <dbReference type="EMBL" id="QUI25948.1"/>
    </source>
</evidence>
<evidence type="ECO:0000313" key="3">
    <source>
        <dbReference type="Proteomes" id="UP000683246"/>
    </source>
</evidence>
<sequence length="65" mass="7471">MGRLIELIEKYFYFDVSIFIDIGKLLLIGVLGFMGVIFIIVFVFSLFKAILGTLVKRRERVDING</sequence>